<dbReference type="InterPro" id="IPR001841">
    <property type="entry name" value="Znf_RING"/>
</dbReference>
<organism evidence="5 6">
    <name type="scientific">Microctonus hyperodae</name>
    <name type="common">Parasitoid wasp</name>
    <dbReference type="NCBI Taxonomy" id="165561"/>
    <lineage>
        <taxon>Eukaryota</taxon>
        <taxon>Metazoa</taxon>
        <taxon>Ecdysozoa</taxon>
        <taxon>Arthropoda</taxon>
        <taxon>Hexapoda</taxon>
        <taxon>Insecta</taxon>
        <taxon>Pterygota</taxon>
        <taxon>Neoptera</taxon>
        <taxon>Endopterygota</taxon>
        <taxon>Hymenoptera</taxon>
        <taxon>Apocrita</taxon>
        <taxon>Ichneumonoidea</taxon>
        <taxon>Braconidae</taxon>
        <taxon>Euphorinae</taxon>
        <taxon>Microctonus</taxon>
    </lineage>
</organism>
<dbReference type="AlphaFoldDB" id="A0AA39G0T1"/>
<reference evidence="5" key="2">
    <citation type="submission" date="2023-03" db="EMBL/GenBank/DDBJ databases">
        <authorList>
            <person name="Inwood S.N."/>
            <person name="Skelly J.G."/>
            <person name="Guhlin J."/>
            <person name="Harrop T.W.R."/>
            <person name="Goldson S.G."/>
            <person name="Dearden P.K."/>
        </authorList>
    </citation>
    <scope>NUCLEOTIDE SEQUENCE</scope>
    <source>
        <strain evidence="5">Lincoln</strain>
        <tissue evidence="5">Whole body</tissue>
    </source>
</reference>
<dbReference type="Gene3D" id="3.30.40.10">
    <property type="entry name" value="Zinc/RING finger domain, C3HC4 (zinc finger)"/>
    <property type="match status" value="1"/>
</dbReference>
<keyword evidence="1 3" id="KW-0863">Zinc-finger</keyword>
<evidence type="ECO:0000256" key="3">
    <source>
        <dbReference type="PROSITE-ProRule" id="PRU00175"/>
    </source>
</evidence>
<name>A0AA39G0T1_MICHY</name>
<accession>A0AA39G0T1</accession>
<dbReference type="Proteomes" id="UP001168972">
    <property type="component" value="Unassembled WGS sequence"/>
</dbReference>
<feature type="domain" description="RING-type" evidence="4">
    <location>
        <begin position="279"/>
        <end position="324"/>
    </location>
</feature>
<gene>
    <name evidence="5" type="ORF">PV327_005156</name>
</gene>
<dbReference type="PROSITE" id="PS50089">
    <property type="entry name" value="ZF_RING_2"/>
    <property type="match status" value="1"/>
</dbReference>
<dbReference type="Pfam" id="PF13920">
    <property type="entry name" value="zf-C3HC4_3"/>
    <property type="match status" value="1"/>
</dbReference>
<keyword evidence="6" id="KW-1185">Reference proteome</keyword>
<evidence type="ECO:0000256" key="1">
    <source>
        <dbReference type="ARBA" id="ARBA00022771"/>
    </source>
</evidence>
<comment type="caution">
    <text evidence="5">The sequence shown here is derived from an EMBL/GenBank/DDBJ whole genome shotgun (WGS) entry which is preliminary data.</text>
</comment>
<reference evidence="5" key="1">
    <citation type="journal article" date="2023" name="bioRxiv">
        <title>Scaffold-level genome assemblies of two parasitoid biocontrol wasps reveal the parthenogenesis mechanism and an associated novel virus.</title>
        <authorList>
            <person name="Inwood S."/>
            <person name="Skelly J."/>
            <person name="Guhlin J."/>
            <person name="Harrop T."/>
            <person name="Goldson S."/>
            <person name="Dearden P."/>
        </authorList>
    </citation>
    <scope>NUCLEOTIDE SEQUENCE</scope>
    <source>
        <strain evidence="5">Lincoln</strain>
        <tissue evidence="5">Whole body</tissue>
    </source>
</reference>
<dbReference type="SUPFAM" id="SSF57850">
    <property type="entry name" value="RING/U-box"/>
    <property type="match status" value="1"/>
</dbReference>
<dbReference type="InterPro" id="IPR013083">
    <property type="entry name" value="Znf_RING/FYVE/PHD"/>
</dbReference>
<evidence type="ECO:0000313" key="5">
    <source>
        <dbReference type="EMBL" id="KAK0179399.1"/>
    </source>
</evidence>
<keyword evidence="2" id="KW-0862">Zinc</keyword>
<sequence>MEENGQRINTSRIVHNQYIYHRDKRSDGRRFVCGSRSTLLRCNAKLIQNGNDFTMISQNNHPPPTLRKHCISNVFINAEITWNQIDGRMNLNRDRRVNQARDDRHIREIQNVLDERRFNMEEFLRASIPIHRREIILFEINIPQYENDNGELIDEVHLQDLLDPAGIPDENVEELGQRSQLKPRLIAARRRRQQPVVIIPARIIIENENEDVAIDDPAEIMQEEIEEELPPMYGPYRIDVNEIDEPEPIIGQNDQDVNIEAEPPVRFVDEVAGDGEARCVACLQNKAKVFTVPCSHLCLRHQCLALYKNANERDDDIWFCPVCRGQSQFIQIPALFH</sequence>
<evidence type="ECO:0000259" key="4">
    <source>
        <dbReference type="PROSITE" id="PS50089"/>
    </source>
</evidence>
<dbReference type="EMBL" id="JAQQBR010000003">
    <property type="protein sequence ID" value="KAK0179399.1"/>
    <property type="molecule type" value="Genomic_DNA"/>
</dbReference>
<dbReference type="Gene3D" id="2.20.25.240">
    <property type="match status" value="1"/>
</dbReference>
<proteinExistence type="predicted"/>
<keyword evidence="1 3" id="KW-0479">Metal-binding</keyword>
<dbReference type="GO" id="GO:0008270">
    <property type="term" value="F:zinc ion binding"/>
    <property type="evidence" value="ECO:0007669"/>
    <property type="project" value="UniProtKB-KW"/>
</dbReference>
<protein>
    <recommendedName>
        <fullName evidence="4">RING-type domain-containing protein</fullName>
    </recommendedName>
</protein>
<evidence type="ECO:0000313" key="6">
    <source>
        <dbReference type="Proteomes" id="UP001168972"/>
    </source>
</evidence>
<evidence type="ECO:0000256" key="2">
    <source>
        <dbReference type="ARBA" id="ARBA00022833"/>
    </source>
</evidence>